<proteinExistence type="predicted"/>
<dbReference type="Proteomes" id="UP001611383">
    <property type="component" value="Chromosome"/>
</dbReference>
<keyword evidence="2" id="KW-1185">Reference proteome</keyword>
<dbReference type="EMBL" id="CP043494">
    <property type="protein sequence ID" value="WNG48088.1"/>
    <property type="molecule type" value="Genomic_DNA"/>
</dbReference>
<reference evidence="1 2" key="1">
    <citation type="submission" date="2019-08" db="EMBL/GenBank/DDBJ databases">
        <title>Archangium and Cystobacter genomes.</title>
        <authorList>
            <person name="Chen I.-C.K."/>
            <person name="Wielgoss S."/>
        </authorList>
    </citation>
    <scope>NUCLEOTIDE SEQUENCE [LARGE SCALE GENOMIC DNA]</scope>
    <source>
        <strain evidence="1 2">Cbm 6</strain>
    </source>
</reference>
<accession>A0ABY9WY78</accession>
<sequence>MGGLASGASSEGLALQEIEADVRRAGDRREARHVEYGHRNTLHYALLRETNVSRVPRSVNPGPVSGFTQQRPADEVLDIASGHRANRIASVEEPRHLDGVDTAEHFGCLPRNEGQHARLPVA</sequence>
<organism evidence="1 2">
    <name type="scientific">Archangium minus</name>
    <dbReference type="NCBI Taxonomy" id="83450"/>
    <lineage>
        <taxon>Bacteria</taxon>
        <taxon>Pseudomonadati</taxon>
        <taxon>Myxococcota</taxon>
        <taxon>Myxococcia</taxon>
        <taxon>Myxococcales</taxon>
        <taxon>Cystobacterineae</taxon>
        <taxon>Archangiaceae</taxon>
        <taxon>Archangium</taxon>
    </lineage>
</organism>
<protein>
    <submittedName>
        <fullName evidence="1">Uncharacterized protein</fullName>
    </submittedName>
</protein>
<name>A0ABY9WY78_9BACT</name>
<gene>
    <name evidence="1" type="ORF">F0U60_31070</name>
</gene>
<evidence type="ECO:0000313" key="1">
    <source>
        <dbReference type="EMBL" id="WNG48088.1"/>
    </source>
</evidence>
<evidence type="ECO:0000313" key="2">
    <source>
        <dbReference type="Proteomes" id="UP001611383"/>
    </source>
</evidence>